<reference evidence="2" key="1">
    <citation type="submission" date="2021-01" db="EMBL/GenBank/DDBJ databases">
        <title>Whole genome shotgun sequence of Planosporangium flavigriseum NBRC 105377.</title>
        <authorList>
            <person name="Komaki H."/>
            <person name="Tamura T."/>
        </authorList>
    </citation>
    <scope>NUCLEOTIDE SEQUENCE</scope>
    <source>
        <strain evidence="2">NBRC 105377</strain>
    </source>
</reference>
<dbReference type="EMBL" id="BONU01000009">
    <property type="protein sequence ID" value="GIG73461.1"/>
    <property type="molecule type" value="Genomic_DNA"/>
</dbReference>
<sequence length="77" mass="8103">MEPTRVLSGRKVLRVVWLPGSDRLQGNCHCGAVHIADDPVEVWTWLLAHPVGHEAPAADPPPPARPEPALATAGAGS</sequence>
<protein>
    <submittedName>
        <fullName evidence="2">Uncharacterized protein</fullName>
    </submittedName>
</protein>
<keyword evidence="3" id="KW-1185">Reference proteome</keyword>
<organism evidence="2 3">
    <name type="scientific">Planosporangium flavigriseum</name>
    <dbReference type="NCBI Taxonomy" id="373681"/>
    <lineage>
        <taxon>Bacteria</taxon>
        <taxon>Bacillati</taxon>
        <taxon>Actinomycetota</taxon>
        <taxon>Actinomycetes</taxon>
        <taxon>Micromonosporales</taxon>
        <taxon>Micromonosporaceae</taxon>
        <taxon>Planosporangium</taxon>
    </lineage>
</organism>
<gene>
    <name evidence="2" type="ORF">Pfl04_18650</name>
</gene>
<evidence type="ECO:0000256" key="1">
    <source>
        <dbReference type="SAM" id="MobiDB-lite"/>
    </source>
</evidence>
<proteinExistence type="predicted"/>
<feature type="region of interest" description="Disordered" evidence="1">
    <location>
        <begin position="52"/>
        <end position="77"/>
    </location>
</feature>
<dbReference type="RefSeq" id="WP_168078720.1">
    <property type="nucleotide sequence ID" value="NZ_BAAAQJ010000012.1"/>
</dbReference>
<dbReference type="Proteomes" id="UP000653674">
    <property type="component" value="Unassembled WGS sequence"/>
</dbReference>
<accession>A0A8J3LTQ3</accession>
<comment type="caution">
    <text evidence="2">The sequence shown here is derived from an EMBL/GenBank/DDBJ whole genome shotgun (WGS) entry which is preliminary data.</text>
</comment>
<dbReference type="AlphaFoldDB" id="A0A8J3LTQ3"/>
<name>A0A8J3LTQ3_9ACTN</name>
<evidence type="ECO:0000313" key="2">
    <source>
        <dbReference type="EMBL" id="GIG73461.1"/>
    </source>
</evidence>
<feature type="compositionally biased region" description="Low complexity" evidence="1">
    <location>
        <begin position="67"/>
        <end position="77"/>
    </location>
</feature>
<evidence type="ECO:0000313" key="3">
    <source>
        <dbReference type="Proteomes" id="UP000653674"/>
    </source>
</evidence>